<dbReference type="GO" id="GO:0009239">
    <property type="term" value="P:enterobactin biosynthetic process"/>
    <property type="evidence" value="ECO:0007669"/>
    <property type="project" value="TreeGrafter"/>
</dbReference>
<dbReference type="Proteomes" id="UP000214688">
    <property type="component" value="Chromosome"/>
</dbReference>
<dbReference type="InterPro" id="IPR000873">
    <property type="entry name" value="AMP-dep_synth/lig_dom"/>
</dbReference>
<dbReference type="FunFam" id="3.30.559.10:FF:000012">
    <property type="entry name" value="Non-ribosomal peptide synthetase"/>
    <property type="match status" value="1"/>
</dbReference>
<dbReference type="Gene3D" id="3.40.50.12780">
    <property type="entry name" value="N-terminal domain of ligase-like"/>
    <property type="match status" value="1"/>
</dbReference>
<keyword evidence="4" id="KW-0597">Phosphoprotein</keyword>
<dbReference type="InterPro" id="IPR045851">
    <property type="entry name" value="AMP-bd_C_sf"/>
</dbReference>
<dbReference type="InterPro" id="IPR023213">
    <property type="entry name" value="CAT-like_dom_sf"/>
</dbReference>
<dbReference type="GO" id="GO:0008610">
    <property type="term" value="P:lipid biosynthetic process"/>
    <property type="evidence" value="ECO:0007669"/>
    <property type="project" value="UniProtKB-ARBA"/>
</dbReference>
<dbReference type="PANTHER" id="PTHR45527">
    <property type="entry name" value="NONRIBOSOMAL PEPTIDE SYNTHETASE"/>
    <property type="match status" value="1"/>
</dbReference>
<evidence type="ECO:0000256" key="2">
    <source>
        <dbReference type="ARBA" id="ARBA00006432"/>
    </source>
</evidence>
<dbReference type="InterPro" id="IPR036736">
    <property type="entry name" value="ACP-like_sf"/>
</dbReference>
<dbReference type="GO" id="GO:0043041">
    <property type="term" value="P:amino acid activation for nonribosomal peptide biosynthetic process"/>
    <property type="evidence" value="ECO:0007669"/>
    <property type="project" value="TreeGrafter"/>
</dbReference>
<dbReference type="EMBL" id="CP022657">
    <property type="protein sequence ID" value="ASS75371.1"/>
    <property type="molecule type" value="Genomic_DNA"/>
</dbReference>
<organism evidence="6 7">
    <name type="scientific">Tumebacillus algifaecis</name>
    <dbReference type="NCBI Taxonomy" id="1214604"/>
    <lineage>
        <taxon>Bacteria</taxon>
        <taxon>Bacillati</taxon>
        <taxon>Bacillota</taxon>
        <taxon>Bacilli</taxon>
        <taxon>Bacillales</taxon>
        <taxon>Alicyclobacillaceae</taxon>
        <taxon>Tumebacillus</taxon>
    </lineage>
</organism>
<dbReference type="InterPro" id="IPR042099">
    <property type="entry name" value="ANL_N_sf"/>
</dbReference>
<evidence type="ECO:0000313" key="6">
    <source>
        <dbReference type="EMBL" id="ASS75371.1"/>
    </source>
</evidence>
<evidence type="ECO:0000256" key="1">
    <source>
        <dbReference type="ARBA" id="ARBA00001957"/>
    </source>
</evidence>
<dbReference type="InterPro" id="IPR020845">
    <property type="entry name" value="AMP-binding_CS"/>
</dbReference>
<dbReference type="CDD" id="cd05930">
    <property type="entry name" value="A_NRPS"/>
    <property type="match status" value="1"/>
</dbReference>
<dbReference type="SUPFAM" id="SSF56801">
    <property type="entry name" value="Acetyl-CoA synthetase-like"/>
    <property type="match status" value="1"/>
</dbReference>
<dbReference type="FunFam" id="3.30.300.30:FF:000010">
    <property type="entry name" value="Enterobactin synthetase component F"/>
    <property type="match status" value="1"/>
</dbReference>
<dbReference type="InterPro" id="IPR025110">
    <property type="entry name" value="AMP-bd_C"/>
</dbReference>
<dbReference type="CDD" id="cd19531">
    <property type="entry name" value="LCL_NRPS-like"/>
    <property type="match status" value="1"/>
</dbReference>
<dbReference type="Pfam" id="PF00668">
    <property type="entry name" value="Condensation"/>
    <property type="match status" value="1"/>
</dbReference>
<dbReference type="FunFam" id="3.40.50.12780:FF:000012">
    <property type="entry name" value="Non-ribosomal peptide synthetase"/>
    <property type="match status" value="1"/>
</dbReference>
<sequence>MTTSNTHTIHEDEVYELRASFAQQRMWVLDQFSPGNPFYNMPNAVRLQGKLDLDALTDTINEMIYRHETLRTSFEMLEDGLKQLVNAELVVEIPITDLQYLPLEERFPKAQELAKEEFARPFLIKQAPLVRTRLLRLAADDHMLLITMHHIISDGWSMGVFFTELAAIYEAFAKGQPSPLPDLTIQYADFSEWQFNYLTGDVLEKQLSYWKNTLGGSMPILQLPTDKQRPVVQSYRGTVYKHMLSGDLLKKLQDFNQQERVTMFMTMLAAFNVLLARWTGQEDIWVGTPIAGRNVNGIEKLIGLFVNTLVMRADLSENVSFRDLLQRVQKDALDAFEHQDFPFEKLVEELQPERNRTYSPLFQVFFAMQNTPREEVHLQDVTLSTVPHESGTAKFDLSLFCSELPDGLLCGFEYCTDLFEESTIARMAEHFTHLVSSLLDNPDTPVYDLQMLTDAEQQLFKTWNGELPAPADSCVHRLIEEQAARTPDNIAVECERQTLTYRELNARANQLARHLQTLGIGTESLVTLCVERSIDLIVAELGILKAGAAYVPIDPSNPAERTAFILQDTKASVMVTQSHLAQELPAHDARLICLDTDGETLSGYATDNLVTDVTSQNLAYLIYTSGSTGTPKAVAVEHHQLLSTLFAMQKTCGFTADDVMTWVVSVAFDVSLFEVMNPLLIGARVKVLTRAHITNLELLTEELQEVTTMHAVPSLMRQIVDAGRKAKENGANFDKLRQLYSAGDVVSPQLLKDMNEVFHNAESYVLYGPTETSIFATEYLAKRGQEGEKYTIGTRCANAQLYVCDRFGKEVPLGVPGELHIAGLGVTRGYYGREELTAEKFITVNGERRYKSGDLVRFLPDGNIEFFGRMDGQVKIRGFRVEIGEIETVLVRHEQVKEAVLTVFEHQGEKNLAAYLVAEPGQTPDEALLRDFLKQTLPEYMVPAVFVTLQEFPLNANGKIDRKALPAPGGVLTSANRPYIKPRTELEEQVAAMFGELLGIEQVGAADNFFERGGHSLLATMFVSRVKEAHKIEYSLGDLFEVATVEGIAAKIESRKGTAVSDGGAGMIKRIDRSRPMGGR</sequence>
<reference evidence="6 7" key="1">
    <citation type="journal article" date="2015" name="Int. J. Syst. Evol. Microbiol.">
        <title>Tumebacillus algifaecis sp. nov., isolated from decomposing algal scum.</title>
        <authorList>
            <person name="Wu Y.F."/>
            <person name="Zhang B."/>
            <person name="Xing P."/>
            <person name="Wu Q.L."/>
            <person name="Liu S.J."/>
        </authorList>
    </citation>
    <scope>NUCLEOTIDE SEQUENCE [LARGE SCALE GENOMIC DNA]</scope>
    <source>
        <strain evidence="6 7">THMBR28</strain>
    </source>
</reference>
<dbReference type="GO" id="GO:0005829">
    <property type="term" value="C:cytosol"/>
    <property type="evidence" value="ECO:0007669"/>
    <property type="project" value="TreeGrafter"/>
</dbReference>
<gene>
    <name evidence="6" type="ORF">CIG75_10460</name>
</gene>
<dbReference type="Pfam" id="PF13193">
    <property type="entry name" value="AMP-binding_C"/>
    <property type="match status" value="1"/>
</dbReference>
<dbReference type="SUPFAM" id="SSF52777">
    <property type="entry name" value="CoA-dependent acyltransferases"/>
    <property type="match status" value="2"/>
</dbReference>
<dbReference type="PROSITE" id="PS50075">
    <property type="entry name" value="CARRIER"/>
    <property type="match status" value="1"/>
</dbReference>
<dbReference type="Pfam" id="PF00550">
    <property type="entry name" value="PP-binding"/>
    <property type="match status" value="1"/>
</dbReference>
<name>A0A223D1E7_9BACL</name>
<dbReference type="PROSITE" id="PS00455">
    <property type="entry name" value="AMP_BINDING"/>
    <property type="match status" value="1"/>
</dbReference>
<dbReference type="InterPro" id="IPR029058">
    <property type="entry name" value="AB_hydrolase_fold"/>
</dbReference>
<dbReference type="InterPro" id="IPR010071">
    <property type="entry name" value="AA_adenyl_dom"/>
</dbReference>
<evidence type="ECO:0000259" key="5">
    <source>
        <dbReference type="PROSITE" id="PS50075"/>
    </source>
</evidence>
<evidence type="ECO:0000256" key="3">
    <source>
        <dbReference type="ARBA" id="ARBA00022450"/>
    </source>
</evidence>
<dbReference type="InterPro" id="IPR009081">
    <property type="entry name" value="PP-bd_ACP"/>
</dbReference>
<accession>A0A223D1E7</accession>
<comment type="similarity">
    <text evidence="2">Belongs to the ATP-dependent AMP-binding enzyme family.</text>
</comment>
<feature type="domain" description="Carrier" evidence="5">
    <location>
        <begin position="981"/>
        <end position="1056"/>
    </location>
</feature>
<dbReference type="RefSeq" id="WP_094236619.1">
    <property type="nucleotide sequence ID" value="NZ_CP022657.1"/>
</dbReference>
<dbReference type="GO" id="GO:0009366">
    <property type="term" value="C:enterobactin synthetase complex"/>
    <property type="evidence" value="ECO:0007669"/>
    <property type="project" value="TreeGrafter"/>
</dbReference>
<evidence type="ECO:0000256" key="4">
    <source>
        <dbReference type="ARBA" id="ARBA00022553"/>
    </source>
</evidence>
<dbReference type="SUPFAM" id="SSF47336">
    <property type="entry name" value="ACP-like"/>
    <property type="match status" value="1"/>
</dbReference>
<dbReference type="FunFam" id="3.30.559.30:FF:000001">
    <property type="entry name" value="Non-ribosomal peptide synthetase"/>
    <property type="match status" value="1"/>
</dbReference>
<dbReference type="Gene3D" id="3.30.559.30">
    <property type="entry name" value="Nonribosomal peptide synthetase, condensation domain"/>
    <property type="match status" value="1"/>
</dbReference>
<evidence type="ECO:0000313" key="7">
    <source>
        <dbReference type="Proteomes" id="UP000214688"/>
    </source>
</evidence>
<dbReference type="GO" id="GO:0047527">
    <property type="term" value="F:2,3-dihydroxybenzoate-serine ligase activity"/>
    <property type="evidence" value="ECO:0007669"/>
    <property type="project" value="TreeGrafter"/>
</dbReference>
<dbReference type="OrthoDB" id="2378884at2"/>
<dbReference type="KEGG" id="tab:CIG75_10460"/>
<protein>
    <recommendedName>
        <fullName evidence="5">Carrier domain-containing protein</fullName>
    </recommendedName>
</protein>
<keyword evidence="7" id="KW-1185">Reference proteome</keyword>
<dbReference type="Gene3D" id="3.40.50.1820">
    <property type="entry name" value="alpha/beta hydrolase"/>
    <property type="match status" value="1"/>
</dbReference>
<dbReference type="PANTHER" id="PTHR45527:SF1">
    <property type="entry name" value="FATTY ACID SYNTHASE"/>
    <property type="match status" value="1"/>
</dbReference>
<dbReference type="Gene3D" id="3.30.300.30">
    <property type="match status" value="1"/>
</dbReference>
<proteinExistence type="inferred from homology"/>
<dbReference type="FunFam" id="1.10.1200.10:FF:000005">
    <property type="entry name" value="Nonribosomal peptide synthetase 1"/>
    <property type="match status" value="1"/>
</dbReference>
<dbReference type="Gene3D" id="3.30.559.10">
    <property type="entry name" value="Chloramphenicol acetyltransferase-like domain"/>
    <property type="match status" value="1"/>
</dbReference>
<dbReference type="Pfam" id="PF00501">
    <property type="entry name" value="AMP-binding"/>
    <property type="match status" value="1"/>
</dbReference>
<keyword evidence="3" id="KW-0596">Phosphopantetheine</keyword>
<dbReference type="GO" id="GO:0031177">
    <property type="term" value="F:phosphopantetheine binding"/>
    <property type="evidence" value="ECO:0007669"/>
    <property type="project" value="TreeGrafter"/>
</dbReference>
<dbReference type="FunFam" id="3.40.50.980:FF:000001">
    <property type="entry name" value="Non-ribosomal peptide synthetase"/>
    <property type="match status" value="1"/>
</dbReference>
<comment type="cofactor">
    <cofactor evidence="1">
        <name>pantetheine 4'-phosphate</name>
        <dbReference type="ChEBI" id="CHEBI:47942"/>
    </cofactor>
</comment>
<dbReference type="InterPro" id="IPR001242">
    <property type="entry name" value="Condensation_dom"/>
</dbReference>
<dbReference type="NCBIfam" id="TIGR01733">
    <property type="entry name" value="AA-adenyl-dom"/>
    <property type="match status" value="1"/>
</dbReference>
<dbReference type="AlphaFoldDB" id="A0A223D1E7"/>